<gene>
    <name evidence="2" type="ORF">BG006_006093</name>
</gene>
<keyword evidence="1" id="KW-1133">Transmembrane helix</keyword>
<accession>A0A9P5SLP5</accession>
<dbReference type="EMBL" id="JAAAUY010000355">
    <property type="protein sequence ID" value="KAF9331000.1"/>
    <property type="molecule type" value="Genomic_DNA"/>
</dbReference>
<name>A0A9P5SLP5_9FUNG</name>
<evidence type="ECO:0000256" key="1">
    <source>
        <dbReference type="SAM" id="Phobius"/>
    </source>
</evidence>
<comment type="caution">
    <text evidence="2">The sequence shown here is derived from an EMBL/GenBank/DDBJ whole genome shotgun (WGS) entry which is preliminary data.</text>
</comment>
<proteinExistence type="predicted"/>
<feature type="transmembrane region" description="Helical" evidence="1">
    <location>
        <begin position="314"/>
        <end position="337"/>
    </location>
</feature>
<sequence>MGKLIPRCFAANSDTVYFLARAVSTNDKTGPEMVALVKSDPYPASIQEAKWTVVNNTTSRFFSSWYNRYYMSGDLSCTVDDNGVFIFTGQYSSNGARSSYRYDPLAPRDTNHKTTINGTTLSVRYGSDKLWAVMETGIPYYARMNNYTYAKYHRTLAVFPFTAPYTVTSPPASVVTAPWDLTCEYYYEVQTVAVFGGKIYYVCQSENEKSVRTGHLYTYDSATSHTLGPIETGLYCTGKRSLTLVPGKPGVASPVYGLVSNSDSFGVLDLSPENYGRCTDYKSDSRNLFRVDDMIEAPMPDPPECLETCTEMRALGALFGGIFGGIAVLLICCCLTIRHCTRKKARRQREMAALAVAVAAASEEVALHTIEEQHPPPPYKRDPTE</sequence>
<organism evidence="2 3">
    <name type="scientific">Podila minutissima</name>
    <dbReference type="NCBI Taxonomy" id="64525"/>
    <lineage>
        <taxon>Eukaryota</taxon>
        <taxon>Fungi</taxon>
        <taxon>Fungi incertae sedis</taxon>
        <taxon>Mucoromycota</taxon>
        <taxon>Mortierellomycotina</taxon>
        <taxon>Mortierellomycetes</taxon>
        <taxon>Mortierellales</taxon>
        <taxon>Mortierellaceae</taxon>
        <taxon>Podila</taxon>
    </lineage>
</organism>
<dbReference type="Proteomes" id="UP000696485">
    <property type="component" value="Unassembled WGS sequence"/>
</dbReference>
<evidence type="ECO:0000313" key="3">
    <source>
        <dbReference type="Proteomes" id="UP000696485"/>
    </source>
</evidence>
<dbReference type="AlphaFoldDB" id="A0A9P5SLP5"/>
<reference evidence="2" key="1">
    <citation type="journal article" date="2020" name="Fungal Divers.">
        <title>Resolving the Mortierellaceae phylogeny through synthesis of multi-gene phylogenetics and phylogenomics.</title>
        <authorList>
            <person name="Vandepol N."/>
            <person name="Liber J."/>
            <person name="Desiro A."/>
            <person name="Na H."/>
            <person name="Kennedy M."/>
            <person name="Barry K."/>
            <person name="Grigoriev I.V."/>
            <person name="Miller A.N."/>
            <person name="O'Donnell K."/>
            <person name="Stajich J.E."/>
            <person name="Bonito G."/>
        </authorList>
    </citation>
    <scope>NUCLEOTIDE SEQUENCE</scope>
    <source>
        <strain evidence="2">NVP1</strain>
    </source>
</reference>
<evidence type="ECO:0000313" key="2">
    <source>
        <dbReference type="EMBL" id="KAF9331000.1"/>
    </source>
</evidence>
<protein>
    <submittedName>
        <fullName evidence="2">Uncharacterized protein</fullName>
    </submittedName>
</protein>
<keyword evidence="3" id="KW-1185">Reference proteome</keyword>
<keyword evidence="1" id="KW-0472">Membrane</keyword>
<keyword evidence="1" id="KW-0812">Transmembrane</keyword>